<organism evidence="5 6">
    <name type="scientific">Symbiodinium natans</name>
    <dbReference type="NCBI Taxonomy" id="878477"/>
    <lineage>
        <taxon>Eukaryota</taxon>
        <taxon>Sar</taxon>
        <taxon>Alveolata</taxon>
        <taxon>Dinophyceae</taxon>
        <taxon>Suessiales</taxon>
        <taxon>Symbiodiniaceae</taxon>
        <taxon>Symbiodinium</taxon>
    </lineage>
</organism>
<dbReference type="Pfam" id="PF13640">
    <property type="entry name" value="2OG-FeII_Oxy_3"/>
    <property type="match status" value="1"/>
</dbReference>
<dbReference type="EMBL" id="CAJNDS010000456">
    <property type="protein sequence ID" value="CAE7208318.1"/>
    <property type="molecule type" value="Genomic_DNA"/>
</dbReference>
<feature type="signal peptide" evidence="3">
    <location>
        <begin position="1"/>
        <end position="25"/>
    </location>
</feature>
<dbReference type="OrthoDB" id="420380at2759"/>
<proteinExistence type="predicted"/>
<keyword evidence="6" id="KW-1185">Reference proteome</keyword>
<dbReference type="Gene3D" id="2.60.120.620">
    <property type="entry name" value="q2cbj1_9rhob like domain"/>
    <property type="match status" value="1"/>
</dbReference>
<gene>
    <name evidence="5" type="primary">P4HTM</name>
    <name evidence="5" type="ORF">SNAT2548_LOCUS6786</name>
</gene>
<reference evidence="5" key="1">
    <citation type="submission" date="2021-02" db="EMBL/GenBank/DDBJ databases">
        <authorList>
            <person name="Dougan E. K."/>
            <person name="Rhodes N."/>
            <person name="Thang M."/>
            <person name="Chan C."/>
        </authorList>
    </citation>
    <scope>NUCLEOTIDE SEQUENCE</scope>
</reference>
<dbReference type="Proteomes" id="UP000604046">
    <property type="component" value="Unassembled WGS sequence"/>
</dbReference>
<sequence>MAPQQAVGRAGRSLALVWVFPTVALETPYLWSPPILSEETCNRLISLAHEGMRPSFSKERAMETLHLQTTRAFGFNAFDFDGNGHLDMLEVSAAVRSLLNAPLFSIRDAAAWIRGSTGKPNLSLAWLADEDHLAFLAFRSKEVFSRIFEQNPEKLTRHSFQTSLSWDAAGSLASELSVIVDDLVDKSLWNRLQLAEPLQIIRYMKTGHYAPHSDSGWPGHRRVSFLVYLKAPRRGGETCLLPGDWNFSLHLWGAGRYSRDCAKLFQSVGAHCFNPIPGRMLAWRNEWKEASEEQQD</sequence>
<dbReference type="PANTHER" id="PTHR10869">
    <property type="entry name" value="PROLYL 4-HYDROXYLASE ALPHA SUBUNIT"/>
    <property type="match status" value="1"/>
</dbReference>
<feature type="domain" description="EF-hand" evidence="4">
    <location>
        <begin position="75"/>
        <end position="101"/>
    </location>
</feature>
<dbReference type="AlphaFoldDB" id="A0A812JGX1"/>
<dbReference type="InterPro" id="IPR045054">
    <property type="entry name" value="P4HA-like"/>
</dbReference>
<dbReference type="InterPro" id="IPR018247">
    <property type="entry name" value="EF_Hand_1_Ca_BS"/>
</dbReference>
<dbReference type="PROSITE" id="PS50222">
    <property type="entry name" value="EF_HAND_2"/>
    <property type="match status" value="1"/>
</dbReference>
<feature type="chain" id="PRO_5032312879" evidence="3">
    <location>
        <begin position="26"/>
        <end position="296"/>
    </location>
</feature>
<dbReference type="GO" id="GO:0005509">
    <property type="term" value="F:calcium ion binding"/>
    <property type="evidence" value="ECO:0007669"/>
    <property type="project" value="InterPro"/>
</dbReference>
<dbReference type="GO" id="GO:0004656">
    <property type="term" value="F:procollagen-proline 4-dioxygenase activity"/>
    <property type="evidence" value="ECO:0007669"/>
    <property type="project" value="TreeGrafter"/>
</dbReference>
<evidence type="ECO:0000256" key="2">
    <source>
        <dbReference type="ARBA" id="ARBA00023004"/>
    </source>
</evidence>
<evidence type="ECO:0000259" key="4">
    <source>
        <dbReference type="PROSITE" id="PS50222"/>
    </source>
</evidence>
<evidence type="ECO:0000256" key="1">
    <source>
        <dbReference type="ARBA" id="ARBA00022723"/>
    </source>
</evidence>
<evidence type="ECO:0000313" key="6">
    <source>
        <dbReference type="Proteomes" id="UP000604046"/>
    </source>
</evidence>
<dbReference type="InterPro" id="IPR002048">
    <property type="entry name" value="EF_hand_dom"/>
</dbReference>
<keyword evidence="1" id="KW-0479">Metal-binding</keyword>
<name>A0A812JGX1_9DINO</name>
<protein>
    <submittedName>
        <fullName evidence="5">P4HTM protein</fullName>
    </submittedName>
</protein>
<keyword evidence="3" id="KW-0732">Signal</keyword>
<dbReference type="GO" id="GO:0005783">
    <property type="term" value="C:endoplasmic reticulum"/>
    <property type="evidence" value="ECO:0007669"/>
    <property type="project" value="TreeGrafter"/>
</dbReference>
<dbReference type="InterPro" id="IPR044862">
    <property type="entry name" value="Pro_4_hyd_alph_FE2OG_OXY"/>
</dbReference>
<accession>A0A812JGX1</accession>
<dbReference type="PANTHER" id="PTHR10869:SF246">
    <property type="entry name" value="TRANSMEMBRANE PROLYL 4-HYDROXYLASE"/>
    <property type="match status" value="1"/>
</dbReference>
<dbReference type="PROSITE" id="PS00018">
    <property type="entry name" value="EF_HAND_1"/>
    <property type="match status" value="1"/>
</dbReference>
<evidence type="ECO:0000256" key="3">
    <source>
        <dbReference type="SAM" id="SignalP"/>
    </source>
</evidence>
<keyword evidence="2" id="KW-0408">Iron</keyword>
<comment type="caution">
    <text evidence="5">The sequence shown here is derived from an EMBL/GenBank/DDBJ whole genome shotgun (WGS) entry which is preliminary data.</text>
</comment>
<evidence type="ECO:0000313" key="5">
    <source>
        <dbReference type="EMBL" id="CAE7208318.1"/>
    </source>
</evidence>